<keyword evidence="1" id="KW-0175">Coiled coil</keyword>
<sequence length="208" mass="23037">MEQKKKSHIAKSKKLWKTIGIILVLIITYSIGSSSATTTLNDEKVTYDDIQSKVLEAEKELEEVTSKLDDKQNEYDKVKKLIDQKEDVEKELTDLKSKKEEHKSEVKSLKTTIKDKKSELKSLEGDILEAKGKPINLIAGEWIVGEDVPTGRYEASGSSNFVVRDEYGGLKVNTILGGGTVGRGNYVFFAEDGDVIKAAAQVTLTPVE</sequence>
<reference evidence="2 3" key="1">
    <citation type="submission" date="2019-07" db="EMBL/GenBank/DDBJ databases">
        <title>Whole genome shotgun sequence of Cerasibacillus quisquiliarum NBRC 102429.</title>
        <authorList>
            <person name="Hosoyama A."/>
            <person name="Uohara A."/>
            <person name="Ohji S."/>
            <person name="Ichikawa N."/>
        </authorList>
    </citation>
    <scope>NUCLEOTIDE SEQUENCE [LARGE SCALE GENOMIC DNA]</scope>
    <source>
        <strain evidence="2 3">NBRC 102429</strain>
    </source>
</reference>
<accession>A0A511V3Y4</accession>
<keyword evidence="3" id="KW-1185">Reference proteome</keyword>
<dbReference type="RefSeq" id="WP_146938314.1">
    <property type="nucleotide sequence ID" value="NZ_BJXW01000025.1"/>
</dbReference>
<dbReference type="EMBL" id="BJXW01000025">
    <property type="protein sequence ID" value="GEN31942.1"/>
    <property type="molecule type" value="Genomic_DNA"/>
</dbReference>
<dbReference type="AlphaFoldDB" id="A0A511V3Y4"/>
<evidence type="ECO:0000313" key="3">
    <source>
        <dbReference type="Proteomes" id="UP000321491"/>
    </source>
</evidence>
<evidence type="ECO:0000313" key="2">
    <source>
        <dbReference type="EMBL" id="GEN31942.1"/>
    </source>
</evidence>
<name>A0A511V3Y4_9BACI</name>
<protein>
    <submittedName>
        <fullName evidence="2">Uncharacterized protein</fullName>
    </submittedName>
</protein>
<gene>
    <name evidence="2" type="ORF">CQU01_21800</name>
</gene>
<feature type="coiled-coil region" evidence="1">
    <location>
        <begin position="40"/>
        <end position="133"/>
    </location>
</feature>
<dbReference type="OrthoDB" id="1650483at2"/>
<dbReference type="Proteomes" id="UP000321491">
    <property type="component" value="Unassembled WGS sequence"/>
</dbReference>
<organism evidence="2 3">
    <name type="scientific">Cerasibacillus quisquiliarum</name>
    <dbReference type="NCBI Taxonomy" id="227865"/>
    <lineage>
        <taxon>Bacteria</taxon>
        <taxon>Bacillati</taxon>
        <taxon>Bacillota</taxon>
        <taxon>Bacilli</taxon>
        <taxon>Bacillales</taxon>
        <taxon>Bacillaceae</taxon>
        <taxon>Cerasibacillus</taxon>
    </lineage>
</organism>
<dbReference type="Gene3D" id="6.10.140.920">
    <property type="match status" value="1"/>
</dbReference>
<proteinExistence type="predicted"/>
<comment type="caution">
    <text evidence="2">The sequence shown here is derived from an EMBL/GenBank/DDBJ whole genome shotgun (WGS) entry which is preliminary data.</text>
</comment>
<evidence type="ECO:0000256" key="1">
    <source>
        <dbReference type="SAM" id="Coils"/>
    </source>
</evidence>